<evidence type="ECO:0000256" key="1">
    <source>
        <dbReference type="SAM" id="Phobius"/>
    </source>
</evidence>
<accession>A0A173TA51</accession>
<dbReference type="EMBL" id="CYXT01000013">
    <property type="protein sequence ID" value="CUM98797.1"/>
    <property type="molecule type" value="Genomic_DNA"/>
</dbReference>
<sequence>MILGAAGAFSTGGMGKTFISYLSIQKEHVSGILLTLIIGLILSVYISFKKLCVLLKEQSGEKVIRVLDIVLGYHEFIKQYYENRLNDTKDIVESEKIKQKNKELEQKEEYLIEFERRMLDQKKGLLFFKLPEQSEIPVTNSFIRKMPMYVDNICKFKSDVDRLTKEFCEKFSQDKEDNKELLKAYFVGIGMYVSNDLFGSSGTNIRTHFRILRNGQHVKYTAVLGSIISNDKITEIPQNSNSMIDRSFQLKKSLIASLNPEYNYDTKTKWDDYMTITYYNLKSCDEPFLSMAISIKYVEQYGDMLYFLNFYKIEECMDSYIKMIDRKCDIVNTLK</sequence>
<evidence type="ECO:0000313" key="3">
    <source>
        <dbReference type="Proteomes" id="UP000095598"/>
    </source>
</evidence>
<name>A0A173TA51_ANAHA</name>
<reference evidence="2 3" key="1">
    <citation type="submission" date="2015-09" db="EMBL/GenBank/DDBJ databases">
        <authorList>
            <consortium name="Pathogen Informatics"/>
        </authorList>
    </citation>
    <scope>NUCLEOTIDE SEQUENCE [LARGE SCALE GENOMIC DNA]</scope>
    <source>
        <strain evidence="2 3">2789STDY5608868</strain>
    </source>
</reference>
<feature type="transmembrane region" description="Helical" evidence="1">
    <location>
        <begin position="31"/>
        <end position="48"/>
    </location>
</feature>
<keyword evidence="1" id="KW-0812">Transmembrane</keyword>
<protein>
    <submittedName>
        <fullName evidence="2">Uncharacterized protein</fullName>
    </submittedName>
</protein>
<keyword evidence="1" id="KW-0472">Membrane</keyword>
<dbReference type="AlphaFoldDB" id="A0A173TA51"/>
<gene>
    <name evidence="2" type="ORF">ERS852425_01886</name>
</gene>
<organism evidence="2 3">
    <name type="scientific">Anaerostipes hadrus</name>
    <dbReference type="NCBI Taxonomy" id="649756"/>
    <lineage>
        <taxon>Bacteria</taxon>
        <taxon>Bacillati</taxon>
        <taxon>Bacillota</taxon>
        <taxon>Clostridia</taxon>
        <taxon>Lachnospirales</taxon>
        <taxon>Lachnospiraceae</taxon>
        <taxon>Anaerostipes</taxon>
    </lineage>
</organism>
<dbReference type="Proteomes" id="UP000095598">
    <property type="component" value="Unassembled WGS sequence"/>
</dbReference>
<keyword evidence="1" id="KW-1133">Transmembrane helix</keyword>
<evidence type="ECO:0000313" key="2">
    <source>
        <dbReference type="EMBL" id="CUM98797.1"/>
    </source>
</evidence>
<proteinExistence type="predicted"/>